<dbReference type="InterPro" id="IPR001647">
    <property type="entry name" value="HTH_TetR"/>
</dbReference>
<reference evidence="6 7" key="1">
    <citation type="submission" date="2016-11" db="EMBL/GenBank/DDBJ databases">
        <authorList>
            <person name="Jaros S."/>
            <person name="Januszkiewicz K."/>
            <person name="Wedrychowicz H."/>
        </authorList>
    </citation>
    <scope>NUCLEOTIDE SEQUENCE [LARGE SCALE GENOMIC DNA]</scope>
    <source>
        <strain evidence="6 7">CGMCC 1.12145</strain>
    </source>
</reference>
<evidence type="ECO:0000259" key="4">
    <source>
        <dbReference type="Pfam" id="PF00440"/>
    </source>
</evidence>
<dbReference type="InterPro" id="IPR036271">
    <property type="entry name" value="Tet_transcr_reg_TetR-rel_C_sf"/>
</dbReference>
<dbReference type="AlphaFoldDB" id="A0A1K1RPL3"/>
<name>A0A1K1RPL3_9FLAO</name>
<dbReference type="Gene3D" id="1.10.357.10">
    <property type="entry name" value="Tetracycline Repressor, domain 2"/>
    <property type="match status" value="1"/>
</dbReference>
<dbReference type="InterPro" id="IPR009057">
    <property type="entry name" value="Homeodomain-like_sf"/>
</dbReference>
<keyword evidence="1" id="KW-0805">Transcription regulation</keyword>
<dbReference type="InterPro" id="IPR011075">
    <property type="entry name" value="TetR_C"/>
</dbReference>
<dbReference type="Proteomes" id="UP000182248">
    <property type="component" value="Unassembled WGS sequence"/>
</dbReference>
<keyword evidence="3" id="KW-0804">Transcription</keyword>
<keyword evidence="2" id="KW-0238">DNA-binding</keyword>
<evidence type="ECO:0000256" key="3">
    <source>
        <dbReference type="ARBA" id="ARBA00023163"/>
    </source>
</evidence>
<evidence type="ECO:0000256" key="1">
    <source>
        <dbReference type="ARBA" id="ARBA00023015"/>
    </source>
</evidence>
<dbReference type="EMBL" id="FPJE01000031">
    <property type="protein sequence ID" value="SFW74033.1"/>
    <property type="molecule type" value="Genomic_DNA"/>
</dbReference>
<feature type="domain" description="Tetracyclin repressor-like C-terminal" evidence="5">
    <location>
        <begin position="91"/>
        <end position="183"/>
    </location>
</feature>
<protein>
    <submittedName>
        <fullName evidence="6">Transcriptional regulator, TetR family</fullName>
    </submittedName>
</protein>
<evidence type="ECO:0000259" key="5">
    <source>
        <dbReference type="Pfam" id="PF16925"/>
    </source>
</evidence>
<dbReference type="SUPFAM" id="SSF46689">
    <property type="entry name" value="Homeodomain-like"/>
    <property type="match status" value="1"/>
</dbReference>
<evidence type="ECO:0000313" key="6">
    <source>
        <dbReference type="EMBL" id="SFW74033.1"/>
    </source>
</evidence>
<evidence type="ECO:0000313" key="7">
    <source>
        <dbReference type="Proteomes" id="UP000182248"/>
    </source>
</evidence>
<dbReference type="PANTHER" id="PTHR47506:SF1">
    <property type="entry name" value="HTH-TYPE TRANSCRIPTIONAL REGULATOR YJDC"/>
    <property type="match status" value="1"/>
</dbReference>
<dbReference type="GO" id="GO:0003677">
    <property type="term" value="F:DNA binding"/>
    <property type="evidence" value="ECO:0007669"/>
    <property type="project" value="UniProtKB-KW"/>
</dbReference>
<gene>
    <name evidence="6" type="ORF">SAMN02927921_03842</name>
</gene>
<dbReference type="RefSeq" id="WP_072319081.1">
    <property type="nucleotide sequence ID" value="NZ_FPJE01000031.1"/>
</dbReference>
<dbReference type="Pfam" id="PF16925">
    <property type="entry name" value="TetR_C_13"/>
    <property type="match status" value="1"/>
</dbReference>
<dbReference type="STRING" id="1150368.SAMN02927921_03842"/>
<keyword evidence="7" id="KW-1185">Reference proteome</keyword>
<dbReference type="PANTHER" id="PTHR47506">
    <property type="entry name" value="TRANSCRIPTIONAL REGULATORY PROTEIN"/>
    <property type="match status" value="1"/>
</dbReference>
<accession>A0A1K1RPL3</accession>
<dbReference type="Gene3D" id="1.10.10.60">
    <property type="entry name" value="Homeodomain-like"/>
    <property type="match status" value="1"/>
</dbReference>
<sequence>MKGRPNIHRDEELVHKAQQLFWERGYSATSLSDLSKATGAGAGSLYNTFKGGKKELFRRSLQERREALHAFERDVENSDNPVALLKAFFLGIADADTEAHLRGCIVANTVVEMTFVDRELEAEAMQLLQDTEALYTTIIRDAQKKGTIKSRQPADVLGKYLITFWCGINSLRRIYPDRDILKQQIALQLQMID</sequence>
<evidence type="ECO:0000256" key="2">
    <source>
        <dbReference type="ARBA" id="ARBA00023125"/>
    </source>
</evidence>
<dbReference type="OrthoDB" id="9795242at2"/>
<dbReference type="SUPFAM" id="SSF48498">
    <property type="entry name" value="Tetracyclin repressor-like, C-terminal domain"/>
    <property type="match status" value="1"/>
</dbReference>
<organism evidence="6 7">
    <name type="scientific">Sinomicrobium oceani</name>
    <dbReference type="NCBI Taxonomy" id="1150368"/>
    <lineage>
        <taxon>Bacteria</taxon>
        <taxon>Pseudomonadati</taxon>
        <taxon>Bacteroidota</taxon>
        <taxon>Flavobacteriia</taxon>
        <taxon>Flavobacteriales</taxon>
        <taxon>Flavobacteriaceae</taxon>
        <taxon>Sinomicrobium</taxon>
    </lineage>
</organism>
<proteinExistence type="predicted"/>
<dbReference type="Pfam" id="PF00440">
    <property type="entry name" value="TetR_N"/>
    <property type="match status" value="1"/>
</dbReference>
<feature type="domain" description="HTH tetR-type" evidence="4">
    <location>
        <begin position="14"/>
        <end position="58"/>
    </location>
</feature>